<proteinExistence type="predicted"/>
<reference evidence="5 6" key="1">
    <citation type="submission" date="2020-03" db="EMBL/GenBank/DDBJ databases">
        <title>Bacterial isolates of synthetic phycosphere.</title>
        <authorList>
            <person name="Fu H."/>
            <person name="Moran M.A."/>
        </authorList>
    </citation>
    <scope>NUCLEOTIDE SEQUENCE [LARGE SCALE GENOMIC DNA]</scope>
    <source>
        <strain evidence="5 6">HF1</strain>
    </source>
</reference>
<keyword evidence="6" id="KW-1185">Reference proteome</keyword>
<evidence type="ECO:0000256" key="2">
    <source>
        <dbReference type="ARBA" id="ARBA00023125"/>
    </source>
</evidence>
<sequence length="160" mass="17810">MSRKQAINSLLKRADALAEAGFSLGVQISVAPAYLFVTFPKVWADKYNKDNHVMTDPMVIWSFENEGTLRWSDAPDVGDHTVFKEAAAHGLRFGCVCSVKTGQARSICGYARGDREFTESEMAELLQITQDLHDLTAVDPKEQPAEIAEIKQLMAEYQGR</sequence>
<keyword evidence="1" id="KW-0805">Transcription regulation</keyword>
<keyword evidence="3" id="KW-0804">Transcription</keyword>
<evidence type="ECO:0000256" key="1">
    <source>
        <dbReference type="ARBA" id="ARBA00023015"/>
    </source>
</evidence>
<gene>
    <name evidence="5" type="ORF">HCZ30_09320</name>
</gene>
<feature type="domain" description="Transcription factor LuxR-like autoinducer-binding" evidence="4">
    <location>
        <begin position="5"/>
        <end position="126"/>
    </location>
</feature>
<dbReference type="Pfam" id="PF03472">
    <property type="entry name" value="Autoind_bind"/>
    <property type="match status" value="1"/>
</dbReference>
<organism evidence="5 6">
    <name type="scientific">Marivivens donghaensis</name>
    <dbReference type="NCBI Taxonomy" id="1699413"/>
    <lineage>
        <taxon>Bacteria</taxon>
        <taxon>Pseudomonadati</taxon>
        <taxon>Pseudomonadota</taxon>
        <taxon>Alphaproteobacteria</taxon>
        <taxon>Rhodobacterales</taxon>
        <taxon>Paracoccaceae</taxon>
        <taxon>Marivivens group</taxon>
        <taxon>Marivivens</taxon>
    </lineage>
</organism>
<protein>
    <recommendedName>
        <fullName evidence="4">Transcription factor LuxR-like autoinducer-binding domain-containing protein</fullName>
    </recommendedName>
</protein>
<comment type="caution">
    <text evidence="5">The sequence shown here is derived from an EMBL/GenBank/DDBJ whole genome shotgun (WGS) entry which is preliminary data.</text>
</comment>
<accession>A0ABX0VXU6</accession>
<name>A0ABX0VXU6_9RHOB</name>
<dbReference type="Proteomes" id="UP000709466">
    <property type="component" value="Unassembled WGS sequence"/>
</dbReference>
<dbReference type="Gene3D" id="3.30.450.80">
    <property type="entry name" value="Transcription factor LuxR-like, autoinducer-binding domain"/>
    <property type="match status" value="1"/>
</dbReference>
<dbReference type="EMBL" id="JAATOP010000005">
    <property type="protein sequence ID" value="NIY72634.1"/>
    <property type="molecule type" value="Genomic_DNA"/>
</dbReference>
<evidence type="ECO:0000256" key="3">
    <source>
        <dbReference type="ARBA" id="ARBA00023163"/>
    </source>
</evidence>
<keyword evidence="2" id="KW-0238">DNA-binding</keyword>
<dbReference type="InterPro" id="IPR036693">
    <property type="entry name" value="TF_LuxR_autoind-bd_dom_sf"/>
</dbReference>
<dbReference type="RefSeq" id="WP_167638012.1">
    <property type="nucleotide sequence ID" value="NZ_JAATOP010000005.1"/>
</dbReference>
<dbReference type="SUPFAM" id="SSF75516">
    <property type="entry name" value="Pheromone-binding domain of LuxR-like quorum-sensing transcription factors"/>
    <property type="match status" value="1"/>
</dbReference>
<dbReference type="InterPro" id="IPR005143">
    <property type="entry name" value="TF_LuxR_autoind-bd_dom"/>
</dbReference>
<evidence type="ECO:0000313" key="5">
    <source>
        <dbReference type="EMBL" id="NIY72634.1"/>
    </source>
</evidence>
<evidence type="ECO:0000313" key="6">
    <source>
        <dbReference type="Proteomes" id="UP000709466"/>
    </source>
</evidence>
<evidence type="ECO:0000259" key="4">
    <source>
        <dbReference type="Pfam" id="PF03472"/>
    </source>
</evidence>